<evidence type="ECO:0000313" key="1">
    <source>
        <dbReference type="EMBL" id="VDN42944.1"/>
    </source>
</evidence>
<dbReference type="Proteomes" id="UP000271098">
    <property type="component" value="Unassembled WGS sequence"/>
</dbReference>
<reference evidence="3" key="1">
    <citation type="submission" date="2016-06" db="UniProtKB">
        <authorList>
            <consortium name="WormBaseParasite"/>
        </authorList>
    </citation>
    <scope>IDENTIFICATION</scope>
</reference>
<reference evidence="1 2" key="2">
    <citation type="submission" date="2018-11" db="EMBL/GenBank/DDBJ databases">
        <authorList>
            <consortium name="Pathogen Informatics"/>
        </authorList>
    </citation>
    <scope>NUCLEOTIDE SEQUENCE [LARGE SCALE GENOMIC DNA]</scope>
</reference>
<accession>A0A183EU76</accession>
<proteinExistence type="predicted"/>
<gene>
    <name evidence="1" type="ORF">GPUH_LOCUS24517</name>
</gene>
<sequence>MDMLQDDADDDGNDVKPSVDVQAHNQLAMKQLYTDPSFAIICSFFNKFAVFLGLKPQCFAKIEHMFTSLHENGKGMLFGVTLFARSVFPHFQLNLLYEAGTEKFFPSLSLKI</sequence>
<protein>
    <submittedName>
        <fullName evidence="1 3">Uncharacterized protein</fullName>
    </submittedName>
</protein>
<dbReference type="OrthoDB" id="10055895at2759"/>
<organism evidence="3">
    <name type="scientific">Gongylonema pulchrum</name>
    <dbReference type="NCBI Taxonomy" id="637853"/>
    <lineage>
        <taxon>Eukaryota</taxon>
        <taxon>Metazoa</taxon>
        <taxon>Ecdysozoa</taxon>
        <taxon>Nematoda</taxon>
        <taxon>Chromadorea</taxon>
        <taxon>Rhabditida</taxon>
        <taxon>Spirurina</taxon>
        <taxon>Spiruromorpha</taxon>
        <taxon>Spiruroidea</taxon>
        <taxon>Gongylonematidae</taxon>
        <taxon>Gongylonema</taxon>
    </lineage>
</organism>
<dbReference type="AlphaFoldDB" id="A0A183EU76"/>
<dbReference type="WBParaSite" id="GPUH_0002454701-mRNA-1">
    <property type="protein sequence ID" value="GPUH_0002454701-mRNA-1"/>
    <property type="gene ID" value="GPUH_0002454701"/>
</dbReference>
<evidence type="ECO:0000313" key="2">
    <source>
        <dbReference type="Proteomes" id="UP000271098"/>
    </source>
</evidence>
<keyword evidence="2" id="KW-1185">Reference proteome</keyword>
<name>A0A183EU76_9BILA</name>
<evidence type="ECO:0000313" key="3">
    <source>
        <dbReference type="WBParaSite" id="GPUH_0002454701-mRNA-1"/>
    </source>
</evidence>
<dbReference type="EMBL" id="UYRT01101417">
    <property type="protein sequence ID" value="VDN42944.1"/>
    <property type="molecule type" value="Genomic_DNA"/>
</dbReference>